<accession>A0ABW0ECV6</accession>
<keyword evidence="3" id="KW-1185">Reference proteome</keyword>
<reference evidence="3" key="1">
    <citation type="journal article" date="2019" name="Int. J. Syst. Evol. Microbiol.">
        <title>The Global Catalogue of Microorganisms (GCM) 10K type strain sequencing project: providing services to taxonomists for standard genome sequencing and annotation.</title>
        <authorList>
            <consortium name="The Broad Institute Genomics Platform"/>
            <consortium name="The Broad Institute Genome Sequencing Center for Infectious Disease"/>
            <person name="Wu L."/>
            <person name="Ma J."/>
        </authorList>
    </citation>
    <scope>NUCLEOTIDE SEQUENCE [LARGE SCALE GENOMIC DNA]</scope>
    <source>
        <strain evidence="3">KACC 12602</strain>
    </source>
</reference>
<organism evidence="2 3">
    <name type="scientific">Adhaeribacter terreus</name>
    <dbReference type="NCBI Taxonomy" id="529703"/>
    <lineage>
        <taxon>Bacteria</taxon>
        <taxon>Pseudomonadati</taxon>
        <taxon>Bacteroidota</taxon>
        <taxon>Cytophagia</taxon>
        <taxon>Cytophagales</taxon>
        <taxon>Hymenobacteraceae</taxon>
        <taxon>Adhaeribacter</taxon>
    </lineage>
</organism>
<feature type="transmembrane region" description="Helical" evidence="1">
    <location>
        <begin position="71"/>
        <end position="91"/>
    </location>
</feature>
<dbReference type="EMBL" id="JBHSKT010000005">
    <property type="protein sequence ID" value="MFC5271083.1"/>
    <property type="molecule type" value="Genomic_DNA"/>
</dbReference>
<evidence type="ECO:0000256" key="1">
    <source>
        <dbReference type="SAM" id="Phobius"/>
    </source>
</evidence>
<keyword evidence="1" id="KW-1133">Transmembrane helix</keyword>
<feature type="transmembrane region" description="Helical" evidence="1">
    <location>
        <begin position="448"/>
        <end position="471"/>
    </location>
</feature>
<dbReference type="Proteomes" id="UP001596161">
    <property type="component" value="Unassembled WGS sequence"/>
</dbReference>
<sequence length="599" mass="68228">MLKISVVLLPMQPEYRQILRYGFGILTVVTGFLLLFFAANTYQTFEQLFQVFCYERRFTGNTHAFGFSYSTYQIVIGALALLTFSCMFLFYHFRRTSQNNLTEAFGLHLKTPGFPFKKLKQQWALLPTWEKSLLLAAGILLVAARIYMLRLHPVITDEAATYLLFVSKGLEASLSYYPLPNNHILYSVLCLPFDLVFDKAFLVLKLPSLLISLAVFPVVHLSLRSVFRFPVAFIVAVGCGFSNYALFYAVHGRGYTLLLFCTIVATLALLKIVQQKDPAYWLVFILASVAGFLTIPIFLYPFGSLVIFGAGYFLITRNFRGLKHFVTACVFIGVITLLLYLPAMLVSGGGQLYGNDYVQAMSRQMFFAKLPAYVSYMHGAMLGQETLGKYLWLGGVSLFLFLLVFRQRLKAIYANAAIDLVVLSWVLCGSVLPFFLLTLHGVMPPERIWLFLIFADFLLLGIAFQVVVSFLPSKYQKMTPGFTVVFMAFYIGYQVVKQQRDFNADHSQSKRIERSLRNVHQYGHRTVFSNCNAYGINVVYEFLYSGEGDYIFDENTPKPGRQYDVVIIGTENAAPVPFDLSGYFLFHEDPRMLIYFRRK</sequence>
<gene>
    <name evidence="2" type="ORF">ACFPIB_10710</name>
</gene>
<feature type="transmembrane region" description="Helical" evidence="1">
    <location>
        <begin position="280"/>
        <end position="313"/>
    </location>
</feature>
<dbReference type="RefSeq" id="WP_378017449.1">
    <property type="nucleotide sequence ID" value="NZ_JBHSKT010000005.1"/>
</dbReference>
<evidence type="ECO:0000313" key="3">
    <source>
        <dbReference type="Proteomes" id="UP001596161"/>
    </source>
</evidence>
<name>A0ABW0ECV6_9BACT</name>
<feature type="transmembrane region" description="Helical" evidence="1">
    <location>
        <begin position="387"/>
        <end position="405"/>
    </location>
</feature>
<feature type="transmembrane region" description="Helical" evidence="1">
    <location>
        <begin position="325"/>
        <end position="345"/>
    </location>
</feature>
<feature type="transmembrane region" description="Helical" evidence="1">
    <location>
        <begin position="21"/>
        <end position="39"/>
    </location>
</feature>
<keyword evidence="1" id="KW-0472">Membrane</keyword>
<feature type="transmembrane region" description="Helical" evidence="1">
    <location>
        <begin position="229"/>
        <end position="250"/>
    </location>
</feature>
<feature type="transmembrane region" description="Helical" evidence="1">
    <location>
        <begin position="200"/>
        <end position="223"/>
    </location>
</feature>
<keyword evidence="1" id="KW-0812">Transmembrane</keyword>
<feature type="transmembrane region" description="Helical" evidence="1">
    <location>
        <begin position="257"/>
        <end position="274"/>
    </location>
</feature>
<proteinExistence type="predicted"/>
<evidence type="ECO:0000313" key="2">
    <source>
        <dbReference type="EMBL" id="MFC5271083.1"/>
    </source>
</evidence>
<comment type="caution">
    <text evidence="2">The sequence shown here is derived from an EMBL/GenBank/DDBJ whole genome shotgun (WGS) entry which is preliminary data.</text>
</comment>
<protein>
    <recommendedName>
        <fullName evidence="4">Glycosyltransferase RgtA/B/C/D-like domain-containing protein</fullName>
    </recommendedName>
</protein>
<feature type="transmembrane region" description="Helical" evidence="1">
    <location>
        <begin position="412"/>
        <end position="436"/>
    </location>
</feature>
<evidence type="ECO:0008006" key="4">
    <source>
        <dbReference type="Google" id="ProtNLM"/>
    </source>
</evidence>